<dbReference type="PROSITE" id="PS51257">
    <property type="entry name" value="PROKAR_LIPOPROTEIN"/>
    <property type="match status" value="1"/>
</dbReference>
<feature type="transmembrane region" description="Helical" evidence="1">
    <location>
        <begin position="77"/>
        <end position="102"/>
    </location>
</feature>
<feature type="transmembrane region" description="Helical" evidence="1">
    <location>
        <begin position="208"/>
        <end position="230"/>
    </location>
</feature>
<keyword evidence="1" id="KW-1133">Transmembrane helix</keyword>
<reference evidence="2 3" key="1">
    <citation type="submission" date="2016-10" db="EMBL/GenBank/DDBJ databases">
        <title>Genome sequence of Streptomyces gilvigriseus MUSC 26.</title>
        <authorList>
            <person name="Lee L.-H."/>
            <person name="Ser H.-L."/>
        </authorList>
    </citation>
    <scope>NUCLEOTIDE SEQUENCE [LARGE SCALE GENOMIC DNA]</scope>
    <source>
        <strain evidence="2 3">MUSC 26</strain>
    </source>
</reference>
<protein>
    <submittedName>
        <fullName evidence="2">Uncharacterized protein</fullName>
    </submittedName>
</protein>
<dbReference type="RefSeq" id="WP_071655821.1">
    <property type="nucleotide sequence ID" value="NZ_MLCF01000027.1"/>
</dbReference>
<feature type="transmembrane region" description="Helical" evidence="1">
    <location>
        <begin position="40"/>
        <end position="65"/>
    </location>
</feature>
<dbReference type="Proteomes" id="UP000243342">
    <property type="component" value="Unassembled WGS sequence"/>
</dbReference>
<dbReference type="EMBL" id="MLCF01000027">
    <property type="protein sequence ID" value="OIV38184.1"/>
    <property type="molecule type" value="Genomic_DNA"/>
</dbReference>
<organism evidence="2 3">
    <name type="scientific">Mangrovactinospora gilvigrisea</name>
    <dbReference type="NCBI Taxonomy" id="1428644"/>
    <lineage>
        <taxon>Bacteria</taxon>
        <taxon>Bacillati</taxon>
        <taxon>Actinomycetota</taxon>
        <taxon>Actinomycetes</taxon>
        <taxon>Kitasatosporales</taxon>
        <taxon>Streptomycetaceae</taxon>
        <taxon>Mangrovactinospora</taxon>
    </lineage>
</organism>
<evidence type="ECO:0000256" key="1">
    <source>
        <dbReference type="SAM" id="Phobius"/>
    </source>
</evidence>
<keyword evidence="1" id="KW-0812">Transmembrane</keyword>
<comment type="caution">
    <text evidence="2">The sequence shown here is derived from an EMBL/GenBank/DDBJ whole genome shotgun (WGS) entry which is preliminary data.</text>
</comment>
<accession>A0A1J7C9H6</accession>
<feature type="transmembrane region" description="Helical" evidence="1">
    <location>
        <begin position="167"/>
        <end position="188"/>
    </location>
</feature>
<gene>
    <name evidence="2" type="ORF">BIV57_06990</name>
</gene>
<evidence type="ECO:0000313" key="2">
    <source>
        <dbReference type="EMBL" id="OIV38184.1"/>
    </source>
</evidence>
<proteinExistence type="predicted"/>
<keyword evidence="3" id="KW-1185">Reference proteome</keyword>
<feature type="transmembrane region" description="Helical" evidence="1">
    <location>
        <begin position="237"/>
        <end position="258"/>
    </location>
</feature>
<keyword evidence="1" id="KW-0472">Membrane</keyword>
<evidence type="ECO:0000313" key="3">
    <source>
        <dbReference type="Proteomes" id="UP000243342"/>
    </source>
</evidence>
<sequence>MTPRTVLATTAAAACAPYLALKAAWVCGFRPGVDHLPFPHAVWVVGNAATIGMDLAAALLARALADPRRAGRLPAPLLALPMWAATGLLSMILIDVPLAAAAVPCGAPNPFAADGDGALRPWVFAVVYSGFIAQGTALIGAYALHLRDRHGALLRTPLRALPAPGRAFRPALAGTAAVLAAVGVLRLAMASGLRAGLGPAWPSELHGIMRLLVGTLGVLALLGAAGLALAAAGRGRLAAAAGAVWVGAGGSAFCGGWVALSMSVRAGGGLWTPLTVSLCAGEAGAGIMVLCLGWTALSRWSRSVPRGAAPAAPAVR</sequence>
<name>A0A1J7C9H6_9ACTN</name>
<feature type="transmembrane region" description="Helical" evidence="1">
    <location>
        <begin position="270"/>
        <end position="297"/>
    </location>
</feature>
<dbReference type="STRING" id="1428644.BIV57_06990"/>
<feature type="transmembrane region" description="Helical" evidence="1">
    <location>
        <begin position="122"/>
        <end position="146"/>
    </location>
</feature>
<dbReference type="AlphaFoldDB" id="A0A1J7C9H6"/>
<dbReference type="OrthoDB" id="4964568at2"/>